<dbReference type="Pfam" id="PF03288">
    <property type="entry name" value="Pox_D5"/>
    <property type="match status" value="1"/>
</dbReference>
<protein>
    <submittedName>
        <fullName evidence="2">Phage/plasmid-associated DNA primase</fullName>
    </submittedName>
</protein>
<sequence>MANPIKTVILHRTRRVHRTPRAAHRGLLRAQAQRHLQQARVKLLTGGDRITARRLRQDFFNVTPTHKPWLLGDDRPEVGTGGHAFWRRMRIIPFERQVPDAGKIVATAAYQTTEDHVGCFLQECCLQGDSTDLRVEQEVLYETYGRWCAEEGIRASPNRAFASRIRQELGLVSPADMVKNNATKFYPRLALLNLTTHEPLPSDAR</sequence>
<evidence type="ECO:0000313" key="3">
    <source>
        <dbReference type="Proteomes" id="UP000540423"/>
    </source>
</evidence>
<dbReference type="Proteomes" id="UP000540423">
    <property type="component" value="Unassembled WGS sequence"/>
</dbReference>
<dbReference type="AlphaFoldDB" id="A0A7X0HL62"/>
<accession>A0A7X0HL62</accession>
<name>A0A7X0HL62_9ACTN</name>
<proteinExistence type="predicted"/>
<evidence type="ECO:0000313" key="2">
    <source>
        <dbReference type="EMBL" id="MBB6439712.1"/>
    </source>
</evidence>
<keyword evidence="3" id="KW-1185">Reference proteome</keyword>
<feature type="domain" description="DNA primase/nucleoside triphosphatase C-terminal" evidence="1">
    <location>
        <begin position="113"/>
        <end position="168"/>
    </location>
</feature>
<comment type="caution">
    <text evidence="2">The sequence shown here is derived from an EMBL/GenBank/DDBJ whole genome shotgun (WGS) entry which is preliminary data.</text>
</comment>
<gene>
    <name evidence="2" type="ORF">HNQ79_006224</name>
</gene>
<organism evidence="2 3">
    <name type="scientific">Streptomyces candidus</name>
    <dbReference type="NCBI Taxonomy" id="67283"/>
    <lineage>
        <taxon>Bacteria</taxon>
        <taxon>Bacillati</taxon>
        <taxon>Actinomycetota</taxon>
        <taxon>Actinomycetes</taxon>
        <taxon>Kitasatosporales</taxon>
        <taxon>Streptomycetaceae</taxon>
        <taxon>Streptomyces</taxon>
    </lineage>
</organism>
<evidence type="ECO:0000259" key="1">
    <source>
        <dbReference type="Pfam" id="PF03288"/>
    </source>
</evidence>
<dbReference type="EMBL" id="JACHEM010000027">
    <property type="protein sequence ID" value="MBB6439712.1"/>
    <property type="molecule type" value="Genomic_DNA"/>
</dbReference>
<dbReference type="InterPro" id="IPR004968">
    <property type="entry name" value="DNA_primase/NTPase_C"/>
</dbReference>
<reference evidence="2 3" key="1">
    <citation type="submission" date="2020-08" db="EMBL/GenBank/DDBJ databases">
        <title>Genomic Encyclopedia of Type Strains, Phase IV (KMG-IV): sequencing the most valuable type-strain genomes for metagenomic binning, comparative biology and taxonomic classification.</title>
        <authorList>
            <person name="Goeker M."/>
        </authorList>
    </citation>
    <scope>NUCLEOTIDE SEQUENCE [LARGE SCALE GENOMIC DNA]</scope>
    <source>
        <strain evidence="2 3">DSM 40141</strain>
    </source>
</reference>